<sequence length="525" mass="61591">MQIQRFNSTIWPPSSGAKYDIQPRDGYNYQQHNDRLTQWNNTLLNLPLLESYARAIDSKGSPLPSCFSFIDSVNSKANLSTRKKKQRIAYNGHKRVHGLKYQSVVLPNGMTANKYGPVEIKREDRELLERAEERENNEEKPPDEVVKQDDFFEDEFDRDLGLRQEHRQWSGACKNHTDYQKITKVLVILLKSELNSGNRYEMFRDVENKTGKTFLHYAAELGFLRVTKTLVKKCPGLLALKTKPQLKPKKRRGLLPVELALIAENDEVAAYMIRMMWHESLHAALYVIFLLFLSYALLYGSTKLDPTQYRGAADSLQGFCEVVTLLMVVFYICEEINQMRKERHSYFKDWMNLFDWLGLALMLCLIPLRYTDNKAQWRVPSLAFQFNFLRIFKFSCVTRTTGLYTKTLAMIIQEDVTRFMAVFAVVSLSFCGALFLSLQSSKHNQQFRPRKSARLEYDVDRISLLTRMEGLPFLNLRVKYYKEGDWIREMKLAKDRHHWESVEEKLDAIRDMMREMVKQMRPDIE</sequence>
<feature type="transmembrane region" description="Helical" evidence="6">
    <location>
        <begin position="419"/>
        <end position="438"/>
    </location>
</feature>
<dbReference type="InterPro" id="IPR024862">
    <property type="entry name" value="TRPV"/>
</dbReference>
<dbReference type="GO" id="GO:0005262">
    <property type="term" value="F:calcium channel activity"/>
    <property type="evidence" value="ECO:0007669"/>
    <property type="project" value="TreeGrafter"/>
</dbReference>
<dbReference type="GO" id="GO:0098703">
    <property type="term" value="P:calcium ion import across plasma membrane"/>
    <property type="evidence" value="ECO:0007669"/>
    <property type="project" value="TreeGrafter"/>
</dbReference>
<evidence type="ECO:0000256" key="5">
    <source>
        <dbReference type="ARBA" id="ARBA00023136"/>
    </source>
</evidence>
<feature type="transmembrane region" description="Helical" evidence="6">
    <location>
        <begin position="315"/>
        <end position="333"/>
    </location>
</feature>
<gene>
    <name evidence="8" type="ORF">AWC38_SpisGene23114</name>
</gene>
<keyword evidence="4 6" id="KW-1133">Transmembrane helix</keyword>
<name>A0A2B4R7Q6_STYPI</name>
<evidence type="ECO:0000256" key="2">
    <source>
        <dbReference type="ARBA" id="ARBA00022692"/>
    </source>
</evidence>
<dbReference type="AlphaFoldDB" id="A0A2B4R7Q6"/>
<comment type="caution">
    <text evidence="8">The sequence shown here is derived from an EMBL/GenBank/DDBJ whole genome shotgun (WGS) entry which is preliminary data.</text>
</comment>
<dbReference type="SUPFAM" id="SSF48403">
    <property type="entry name" value="Ankyrin repeat"/>
    <property type="match status" value="1"/>
</dbReference>
<protein>
    <recommendedName>
        <fullName evidence="7">Ion transport domain-containing protein</fullName>
    </recommendedName>
</protein>
<evidence type="ECO:0000256" key="3">
    <source>
        <dbReference type="ARBA" id="ARBA00022737"/>
    </source>
</evidence>
<evidence type="ECO:0000256" key="6">
    <source>
        <dbReference type="SAM" id="Phobius"/>
    </source>
</evidence>
<accession>A0A2B4R7Q6</accession>
<dbReference type="OrthoDB" id="6080847at2759"/>
<evidence type="ECO:0000259" key="7">
    <source>
        <dbReference type="Pfam" id="PF00520"/>
    </source>
</evidence>
<feature type="transmembrane region" description="Helical" evidence="6">
    <location>
        <begin position="281"/>
        <end position="300"/>
    </location>
</feature>
<dbReference type="PANTHER" id="PTHR10582">
    <property type="entry name" value="TRANSIENT RECEPTOR POTENTIAL ION CHANNEL PROTEIN"/>
    <property type="match status" value="1"/>
</dbReference>
<comment type="subcellular location">
    <subcellularLocation>
        <location evidence="1">Membrane</location>
        <topology evidence="1">Multi-pass membrane protein</topology>
    </subcellularLocation>
</comment>
<dbReference type="InterPro" id="IPR036770">
    <property type="entry name" value="Ankyrin_rpt-contain_sf"/>
</dbReference>
<dbReference type="EMBL" id="LSMT01001154">
    <property type="protein sequence ID" value="PFX12859.1"/>
    <property type="molecule type" value="Genomic_DNA"/>
</dbReference>
<dbReference type="Pfam" id="PF00520">
    <property type="entry name" value="Ion_trans"/>
    <property type="match status" value="1"/>
</dbReference>
<keyword evidence="3" id="KW-0677">Repeat</keyword>
<feature type="transmembrane region" description="Helical" evidence="6">
    <location>
        <begin position="353"/>
        <end position="370"/>
    </location>
</feature>
<keyword evidence="9" id="KW-1185">Reference proteome</keyword>
<reference evidence="9" key="1">
    <citation type="journal article" date="2017" name="bioRxiv">
        <title>Comparative analysis of the genomes of Stylophora pistillata and Acropora digitifera provides evidence for extensive differences between species of corals.</title>
        <authorList>
            <person name="Voolstra C.R."/>
            <person name="Li Y."/>
            <person name="Liew Y.J."/>
            <person name="Baumgarten S."/>
            <person name="Zoccola D."/>
            <person name="Flot J.-F."/>
            <person name="Tambutte S."/>
            <person name="Allemand D."/>
            <person name="Aranda M."/>
        </authorList>
    </citation>
    <scope>NUCLEOTIDE SEQUENCE [LARGE SCALE GENOMIC DNA]</scope>
</reference>
<evidence type="ECO:0000313" key="9">
    <source>
        <dbReference type="Proteomes" id="UP000225706"/>
    </source>
</evidence>
<evidence type="ECO:0000256" key="1">
    <source>
        <dbReference type="ARBA" id="ARBA00004141"/>
    </source>
</evidence>
<organism evidence="8 9">
    <name type="scientific">Stylophora pistillata</name>
    <name type="common">Smooth cauliflower coral</name>
    <dbReference type="NCBI Taxonomy" id="50429"/>
    <lineage>
        <taxon>Eukaryota</taxon>
        <taxon>Metazoa</taxon>
        <taxon>Cnidaria</taxon>
        <taxon>Anthozoa</taxon>
        <taxon>Hexacorallia</taxon>
        <taxon>Scleractinia</taxon>
        <taxon>Astrocoeniina</taxon>
        <taxon>Pocilloporidae</taxon>
        <taxon>Stylophora</taxon>
    </lineage>
</organism>
<feature type="domain" description="Ion transport" evidence="7">
    <location>
        <begin position="291"/>
        <end position="434"/>
    </location>
</feature>
<keyword evidence="5 6" id="KW-0472">Membrane</keyword>
<dbReference type="PANTHER" id="PTHR10582:SF2">
    <property type="entry name" value="INACTIVE"/>
    <property type="match status" value="1"/>
</dbReference>
<evidence type="ECO:0000313" key="8">
    <source>
        <dbReference type="EMBL" id="PFX12859.1"/>
    </source>
</evidence>
<proteinExistence type="predicted"/>
<dbReference type="Proteomes" id="UP000225706">
    <property type="component" value="Unassembled WGS sequence"/>
</dbReference>
<evidence type="ECO:0000256" key="4">
    <source>
        <dbReference type="ARBA" id="ARBA00022989"/>
    </source>
</evidence>
<dbReference type="GO" id="GO:0005886">
    <property type="term" value="C:plasma membrane"/>
    <property type="evidence" value="ECO:0007669"/>
    <property type="project" value="TreeGrafter"/>
</dbReference>
<keyword evidence="2 6" id="KW-0812">Transmembrane</keyword>
<dbReference type="InterPro" id="IPR005821">
    <property type="entry name" value="Ion_trans_dom"/>
</dbReference>